<evidence type="ECO:0000313" key="7">
    <source>
        <dbReference type="EMBL" id="KAE9103480.1"/>
    </source>
</evidence>
<dbReference type="SUPFAM" id="SSF144232">
    <property type="entry name" value="HIT/MYND zinc finger-like"/>
    <property type="match status" value="1"/>
</dbReference>
<feature type="region of interest" description="Disordered" evidence="5">
    <location>
        <begin position="43"/>
        <end position="62"/>
    </location>
</feature>
<dbReference type="PROSITE" id="PS50865">
    <property type="entry name" value="ZF_MYND_2"/>
    <property type="match status" value="1"/>
</dbReference>
<protein>
    <recommendedName>
        <fullName evidence="6">MYND-type domain-containing protein</fullName>
    </recommendedName>
</protein>
<feature type="compositionally biased region" description="Basic and acidic residues" evidence="5">
    <location>
        <begin position="43"/>
        <end position="54"/>
    </location>
</feature>
<organism evidence="7 8">
    <name type="scientific">Phytophthora fragariae</name>
    <dbReference type="NCBI Taxonomy" id="53985"/>
    <lineage>
        <taxon>Eukaryota</taxon>
        <taxon>Sar</taxon>
        <taxon>Stramenopiles</taxon>
        <taxon>Oomycota</taxon>
        <taxon>Peronosporomycetes</taxon>
        <taxon>Peronosporales</taxon>
        <taxon>Peronosporaceae</taxon>
        <taxon>Phytophthora</taxon>
    </lineage>
</organism>
<gene>
    <name evidence="7" type="ORF">PF010_g13724</name>
</gene>
<dbReference type="EMBL" id="QXFX01000817">
    <property type="protein sequence ID" value="KAE9103480.1"/>
    <property type="molecule type" value="Genomic_DNA"/>
</dbReference>
<evidence type="ECO:0000256" key="1">
    <source>
        <dbReference type="ARBA" id="ARBA00022723"/>
    </source>
</evidence>
<keyword evidence="1" id="KW-0479">Metal-binding</keyword>
<evidence type="ECO:0000259" key="6">
    <source>
        <dbReference type="PROSITE" id="PS50865"/>
    </source>
</evidence>
<evidence type="ECO:0000256" key="3">
    <source>
        <dbReference type="ARBA" id="ARBA00022833"/>
    </source>
</evidence>
<reference evidence="7 8" key="1">
    <citation type="submission" date="2018-09" db="EMBL/GenBank/DDBJ databases">
        <title>Genomic investigation of the strawberry pathogen Phytophthora fragariae indicates pathogenicity is determined by transcriptional variation in three key races.</title>
        <authorList>
            <person name="Adams T.M."/>
            <person name="Armitage A.D."/>
            <person name="Sobczyk M.K."/>
            <person name="Bates H.J."/>
            <person name="Dunwell J.M."/>
            <person name="Nellist C.F."/>
            <person name="Harrison R.J."/>
        </authorList>
    </citation>
    <scope>NUCLEOTIDE SEQUENCE [LARGE SCALE GENOMIC DNA]</scope>
    <source>
        <strain evidence="7 8">ONT-3</strain>
    </source>
</reference>
<dbReference type="AlphaFoldDB" id="A0A6G0KYZ4"/>
<dbReference type="Pfam" id="PF01753">
    <property type="entry name" value="zf-MYND"/>
    <property type="match status" value="1"/>
</dbReference>
<dbReference type="Gene3D" id="6.10.140.2220">
    <property type="match status" value="1"/>
</dbReference>
<evidence type="ECO:0000256" key="2">
    <source>
        <dbReference type="ARBA" id="ARBA00022771"/>
    </source>
</evidence>
<dbReference type="InterPro" id="IPR002893">
    <property type="entry name" value="Znf_MYND"/>
</dbReference>
<keyword evidence="2 4" id="KW-0863">Zinc-finger</keyword>
<evidence type="ECO:0000313" key="8">
    <source>
        <dbReference type="Proteomes" id="UP000488956"/>
    </source>
</evidence>
<dbReference type="GO" id="GO:0008270">
    <property type="term" value="F:zinc ion binding"/>
    <property type="evidence" value="ECO:0007669"/>
    <property type="project" value="UniProtKB-KW"/>
</dbReference>
<proteinExistence type="predicted"/>
<evidence type="ECO:0000256" key="5">
    <source>
        <dbReference type="SAM" id="MobiDB-lite"/>
    </source>
</evidence>
<feature type="domain" description="MYND-type" evidence="6">
    <location>
        <begin position="9"/>
        <end position="46"/>
    </location>
</feature>
<dbReference type="PROSITE" id="PS01360">
    <property type="entry name" value="ZF_MYND_1"/>
    <property type="match status" value="1"/>
</dbReference>
<dbReference type="Proteomes" id="UP000488956">
    <property type="component" value="Unassembled WGS sequence"/>
</dbReference>
<accession>A0A6G0KYZ4</accession>
<evidence type="ECO:0000256" key="4">
    <source>
        <dbReference type="PROSITE-ProRule" id="PRU00134"/>
    </source>
</evidence>
<comment type="caution">
    <text evidence="7">The sequence shown here is derived from an EMBL/GenBank/DDBJ whole genome shotgun (WGS) entry which is preliminary data.</text>
</comment>
<name>A0A6G0KYZ4_9STRA</name>
<sequence>MSSTTGRACPICGKTESLKHCASCKRVSYCSREHQRQHWKVHRAECTHRPKQSSDKSSPSAIDNNMVVVVEIKSGQGDGLANPMVKHLFDSLIEAKSYIQERLGYARLEDMKEFTEMPFLTEFMKFSSPDFFLVRGGEQ</sequence>
<keyword evidence="3" id="KW-0862">Zinc</keyword>